<dbReference type="EMBL" id="KK101848">
    <property type="protein sequence ID" value="KIY99434.1"/>
    <property type="molecule type" value="Genomic_DNA"/>
</dbReference>
<accession>A0A0D2M7U5</accession>
<organism evidence="3 4">
    <name type="scientific">Monoraphidium neglectum</name>
    <dbReference type="NCBI Taxonomy" id="145388"/>
    <lineage>
        <taxon>Eukaryota</taxon>
        <taxon>Viridiplantae</taxon>
        <taxon>Chlorophyta</taxon>
        <taxon>core chlorophytes</taxon>
        <taxon>Chlorophyceae</taxon>
        <taxon>CS clade</taxon>
        <taxon>Sphaeropleales</taxon>
        <taxon>Selenastraceae</taxon>
        <taxon>Monoraphidium</taxon>
    </lineage>
</organism>
<protein>
    <submittedName>
        <fullName evidence="3">Kinesin-like protein klpA</fullName>
    </submittedName>
</protein>
<dbReference type="AlphaFoldDB" id="A0A0D2M7U5"/>
<dbReference type="OrthoDB" id="3176171at2759"/>
<name>A0A0D2M7U5_9CHLO</name>
<evidence type="ECO:0000256" key="2">
    <source>
        <dbReference type="SAM" id="MobiDB-lite"/>
    </source>
</evidence>
<feature type="coiled-coil region" evidence="1">
    <location>
        <begin position="174"/>
        <end position="341"/>
    </location>
</feature>
<feature type="region of interest" description="Disordered" evidence="2">
    <location>
        <begin position="358"/>
        <end position="401"/>
    </location>
</feature>
<dbReference type="KEGG" id="mng:MNEG_8525"/>
<evidence type="ECO:0000256" key="1">
    <source>
        <dbReference type="SAM" id="Coils"/>
    </source>
</evidence>
<proteinExistence type="predicted"/>
<feature type="coiled-coil region" evidence="1">
    <location>
        <begin position="83"/>
        <end position="138"/>
    </location>
</feature>
<evidence type="ECO:0000313" key="4">
    <source>
        <dbReference type="Proteomes" id="UP000054498"/>
    </source>
</evidence>
<evidence type="ECO:0000313" key="3">
    <source>
        <dbReference type="EMBL" id="KIY99434.1"/>
    </source>
</evidence>
<keyword evidence="1" id="KW-0175">Coiled coil</keyword>
<reference evidence="3 4" key="1">
    <citation type="journal article" date="2013" name="BMC Genomics">
        <title>Reconstruction of the lipid metabolism for the microalga Monoraphidium neglectum from its genome sequence reveals characteristics suitable for biofuel production.</title>
        <authorList>
            <person name="Bogen C."/>
            <person name="Al-Dilaimi A."/>
            <person name="Albersmeier A."/>
            <person name="Wichmann J."/>
            <person name="Grundmann M."/>
            <person name="Rupp O."/>
            <person name="Lauersen K.J."/>
            <person name="Blifernez-Klassen O."/>
            <person name="Kalinowski J."/>
            <person name="Goesmann A."/>
            <person name="Mussgnug J.H."/>
            <person name="Kruse O."/>
        </authorList>
    </citation>
    <scope>NUCLEOTIDE SEQUENCE [LARGE SCALE GENOMIC DNA]</scope>
    <source>
        <strain evidence="3 4">SAG 48.87</strain>
    </source>
</reference>
<dbReference type="RefSeq" id="XP_013898454.1">
    <property type="nucleotide sequence ID" value="XM_014043000.1"/>
</dbReference>
<dbReference type="STRING" id="145388.A0A0D2M7U5"/>
<dbReference type="GeneID" id="25741401"/>
<sequence>MSLQDALSRRLLFKKGTLPAKKLEEMGPVIKELKAVGWHLLAENERTQLDVQQWKAHSEELQAGAAAKAEEWAAREVAGAQQLAEVKESLAKAEAEGTAVQQRLSEAEAQVAARGAELAEARRQLDGREAELEKATSQIQERDVKIHEMEEVVRQSQRYSTTLQAYNTSLQNDLNAEKARRDEVVKAREELQGQVAELGGLVKSSERMLQLEQGQVQKLRDERETVAREVAVLRVDLDATRADRERLSSEAKDLKDELERIREAGGKSAESLEAICNSKATLEAQLNSQRALLDALRNDLGSAREHQALADSLAASRGSQLEDLKAQLSTLQASLADAERRELKGNIRVFCRVRPSLQSEVEGEGSGTEPLATSFPTSGERRSNAFPARAVEGPRNASAAA</sequence>
<keyword evidence="4" id="KW-1185">Reference proteome</keyword>
<dbReference type="Proteomes" id="UP000054498">
    <property type="component" value="Unassembled WGS sequence"/>
</dbReference>
<gene>
    <name evidence="3" type="ORF">MNEG_8525</name>
</gene>